<keyword evidence="1" id="KW-0175">Coiled coil</keyword>
<dbReference type="EMBL" id="BMHM01000003">
    <property type="protein sequence ID" value="GGC85975.1"/>
    <property type="molecule type" value="Genomic_DNA"/>
</dbReference>
<dbReference type="InterPro" id="IPR010287">
    <property type="entry name" value="DUF892_YciF-like"/>
</dbReference>
<comment type="caution">
    <text evidence="2">The sequence shown here is derived from an EMBL/GenBank/DDBJ whole genome shotgun (WGS) entry which is preliminary data.</text>
</comment>
<gene>
    <name evidence="2" type="ORF">GCM10011382_15160</name>
</gene>
<dbReference type="Pfam" id="PF05974">
    <property type="entry name" value="DUF892"/>
    <property type="match status" value="1"/>
</dbReference>
<evidence type="ECO:0000313" key="3">
    <source>
        <dbReference type="Proteomes" id="UP000597301"/>
    </source>
</evidence>
<dbReference type="InterPro" id="IPR009078">
    <property type="entry name" value="Ferritin-like_SF"/>
</dbReference>
<sequence>MMEAKYLENWLRDAHAMEKQAEEMLKAQAKRIEHYPALRARIDQHLHETERQSEKLERVMSELGIDTSTMKDMGGKLTAFGQSLGGMMASDEVVKGGIASYAFECFEIANYKALIAAAELANQPNVARVCREILEEEEAMADWLEQHLDDTTRTFLARADDKDMQAKK</sequence>
<evidence type="ECO:0000313" key="2">
    <source>
        <dbReference type="EMBL" id="GGC85975.1"/>
    </source>
</evidence>
<dbReference type="Gene3D" id="1.20.1260.10">
    <property type="match status" value="1"/>
</dbReference>
<dbReference type="InterPro" id="IPR012347">
    <property type="entry name" value="Ferritin-like"/>
</dbReference>
<feature type="coiled-coil region" evidence="1">
    <location>
        <begin position="7"/>
        <end position="66"/>
    </location>
</feature>
<dbReference type="RefSeq" id="WP_229755504.1">
    <property type="nucleotide sequence ID" value="NZ_BMHM01000003.1"/>
</dbReference>
<dbReference type="Proteomes" id="UP000597301">
    <property type="component" value="Unassembled WGS sequence"/>
</dbReference>
<dbReference type="SUPFAM" id="SSF47240">
    <property type="entry name" value="Ferritin-like"/>
    <property type="match status" value="1"/>
</dbReference>
<reference evidence="3" key="1">
    <citation type="journal article" date="2019" name="Int. J. Syst. Evol. Microbiol.">
        <title>The Global Catalogue of Microorganisms (GCM) 10K type strain sequencing project: providing services to taxonomists for standard genome sequencing and annotation.</title>
        <authorList>
            <consortium name="The Broad Institute Genomics Platform"/>
            <consortium name="The Broad Institute Genome Sequencing Center for Infectious Disease"/>
            <person name="Wu L."/>
            <person name="Ma J."/>
        </authorList>
    </citation>
    <scope>NUCLEOTIDE SEQUENCE [LARGE SCALE GENOMIC DNA]</scope>
    <source>
        <strain evidence="3">CGMCC 1.15122</strain>
    </source>
</reference>
<protein>
    <submittedName>
        <fullName evidence="2">YciE/YciF family protein</fullName>
    </submittedName>
</protein>
<keyword evidence="3" id="KW-1185">Reference proteome</keyword>
<organism evidence="2 3">
    <name type="scientific">Vreelandella lutescens</name>
    <dbReference type="NCBI Taxonomy" id="1602943"/>
    <lineage>
        <taxon>Bacteria</taxon>
        <taxon>Pseudomonadati</taxon>
        <taxon>Pseudomonadota</taxon>
        <taxon>Gammaproteobacteria</taxon>
        <taxon>Oceanospirillales</taxon>
        <taxon>Halomonadaceae</taxon>
        <taxon>Vreelandella</taxon>
    </lineage>
</organism>
<evidence type="ECO:0000256" key="1">
    <source>
        <dbReference type="SAM" id="Coils"/>
    </source>
</evidence>
<accession>A0ABQ1NWD7</accession>
<proteinExistence type="predicted"/>
<name>A0ABQ1NWD7_9GAMM</name>